<feature type="transmembrane region" description="Helical" evidence="5">
    <location>
        <begin position="113"/>
        <end position="131"/>
    </location>
</feature>
<feature type="transmembrane region" description="Helical" evidence="5">
    <location>
        <begin position="91"/>
        <end position="107"/>
    </location>
</feature>
<keyword evidence="2 5" id="KW-0812">Transmembrane</keyword>
<accession>A0A5B9MKJ7</accession>
<evidence type="ECO:0000256" key="2">
    <source>
        <dbReference type="ARBA" id="ARBA00022692"/>
    </source>
</evidence>
<dbReference type="InterPro" id="IPR003825">
    <property type="entry name" value="Colicin-V_CvpA"/>
</dbReference>
<name>A0A5B9MKJ7_9BACT</name>
<evidence type="ECO:0000313" key="6">
    <source>
        <dbReference type="EMBL" id="QEG00517.1"/>
    </source>
</evidence>
<dbReference type="GO" id="GO:0016020">
    <property type="term" value="C:membrane"/>
    <property type="evidence" value="ECO:0007669"/>
    <property type="project" value="UniProtKB-SubCell"/>
</dbReference>
<evidence type="ECO:0000256" key="4">
    <source>
        <dbReference type="ARBA" id="ARBA00023136"/>
    </source>
</evidence>
<feature type="transmembrane region" description="Helical" evidence="5">
    <location>
        <begin position="65"/>
        <end position="84"/>
    </location>
</feature>
<feature type="transmembrane region" description="Helical" evidence="5">
    <location>
        <begin position="190"/>
        <end position="214"/>
    </location>
</feature>
<comment type="subcellular location">
    <subcellularLocation>
        <location evidence="1">Membrane</location>
        <topology evidence="1">Multi-pass membrane protein</topology>
    </subcellularLocation>
</comment>
<dbReference type="EMBL" id="CP036264">
    <property type="protein sequence ID" value="QEG00517.1"/>
    <property type="molecule type" value="Genomic_DNA"/>
</dbReference>
<dbReference type="GO" id="GO:0009403">
    <property type="term" value="P:toxin biosynthetic process"/>
    <property type="evidence" value="ECO:0007669"/>
    <property type="project" value="InterPro"/>
</dbReference>
<protein>
    <submittedName>
        <fullName evidence="6">Colicin V production protein</fullName>
    </submittedName>
</protein>
<proteinExistence type="predicted"/>
<keyword evidence="3 5" id="KW-1133">Transmembrane helix</keyword>
<gene>
    <name evidence="6" type="ORF">Mal15_45870</name>
</gene>
<dbReference type="Pfam" id="PF02674">
    <property type="entry name" value="Colicin_V"/>
    <property type="match status" value="1"/>
</dbReference>
<evidence type="ECO:0000256" key="1">
    <source>
        <dbReference type="ARBA" id="ARBA00004141"/>
    </source>
</evidence>
<keyword evidence="7" id="KW-1185">Reference proteome</keyword>
<keyword evidence="4 5" id="KW-0472">Membrane</keyword>
<evidence type="ECO:0000313" key="7">
    <source>
        <dbReference type="Proteomes" id="UP000321353"/>
    </source>
</evidence>
<sequence>MPARFLCFGSCIPSGLGRPDGLSLTVNNRFIPAKHVATMADQTETSRFRRKKKRRKPRPGDPIEMPLWLFYPLLLISVAGALFMFRRGDSVTAITIVITALAGWGGFKMGFGRIAASVVALVVAVAYAPAMGMQYQDAFAQKFGTSGLTNRFLCIAAIGVLISLVTTILITIIGNRIFLKRRKFRWANHFAGFAVGLAEGVVICYFLLGGLISLQMWQRGDDIRENAVAMAVDEWASRTRQSRLGPFIRDNNPFERFELLSGVEEAHQTMRRLGDPQNIQRVLDNPGIAEMRSDPAIATAIDEIRNDPALNQWIRQGRPVDPQLVRHLMDSPAVMRLVDHPDFIPQARQVIKDLAQTGSRKDLRE</sequence>
<dbReference type="AlphaFoldDB" id="A0A5B9MKJ7"/>
<feature type="transmembrane region" description="Helical" evidence="5">
    <location>
        <begin position="152"/>
        <end position="178"/>
    </location>
</feature>
<dbReference type="Proteomes" id="UP000321353">
    <property type="component" value="Chromosome"/>
</dbReference>
<dbReference type="KEGG" id="smam:Mal15_45870"/>
<evidence type="ECO:0000256" key="3">
    <source>
        <dbReference type="ARBA" id="ARBA00022989"/>
    </source>
</evidence>
<organism evidence="6 7">
    <name type="scientific">Stieleria maiorica</name>
    <dbReference type="NCBI Taxonomy" id="2795974"/>
    <lineage>
        <taxon>Bacteria</taxon>
        <taxon>Pseudomonadati</taxon>
        <taxon>Planctomycetota</taxon>
        <taxon>Planctomycetia</taxon>
        <taxon>Pirellulales</taxon>
        <taxon>Pirellulaceae</taxon>
        <taxon>Stieleria</taxon>
    </lineage>
</organism>
<evidence type="ECO:0000256" key="5">
    <source>
        <dbReference type="SAM" id="Phobius"/>
    </source>
</evidence>
<reference evidence="6 7" key="1">
    <citation type="submission" date="2019-02" db="EMBL/GenBank/DDBJ databases">
        <title>Planctomycetal bacteria perform biofilm scaping via a novel small molecule.</title>
        <authorList>
            <person name="Jeske O."/>
            <person name="Boedeker C."/>
            <person name="Wiegand S."/>
            <person name="Breitling P."/>
            <person name="Kallscheuer N."/>
            <person name="Jogler M."/>
            <person name="Rohde M."/>
            <person name="Petersen J."/>
            <person name="Medema M.H."/>
            <person name="Surup F."/>
            <person name="Jogler C."/>
        </authorList>
    </citation>
    <scope>NUCLEOTIDE SEQUENCE [LARGE SCALE GENOMIC DNA]</scope>
    <source>
        <strain evidence="6 7">Mal15</strain>
    </source>
</reference>